<dbReference type="InterPro" id="IPR004919">
    <property type="entry name" value="GmrSD_N"/>
</dbReference>
<dbReference type="SMART" id="SM00507">
    <property type="entry name" value="HNHc"/>
    <property type="match status" value="1"/>
</dbReference>
<dbReference type="CDD" id="cd00085">
    <property type="entry name" value="HNHc"/>
    <property type="match status" value="1"/>
</dbReference>
<reference evidence="2" key="1">
    <citation type="journal article" date="2020" name="Nature">
        <title>Giant virus diversity and host interactions through global metagenomics.</title>
        <authorList>
            <person name="Schulz F."/>
            <person name="Roux S."/>
            <person name="Paez-Espino D."/>
            <person name="Jungbluth S."/>
            <person name="Walsh D.A."/>
            <person name="Denef V.J."/>
            <person name="McMahon K.D."/>
            <person name="Konstantinidis K.T."/>
            <person name="Eloe-Fadrosh E.A."/>
            <person name="Kyrpides N.C."/>
            <person name="Woyke T."/>
        </authorList>
    </citation>
    <scope>NUCLEOTIDE SEQUENCE</scope>
    <source>
        <strain evidence="2">GVMAG-M-3300023174-134</strain>
    </source>
</reference>
<dbReference type="EMBL" id="MN739577">
    <property type="protein sequence ID" value="QHT13931.1"/>
    <property type="molecule type" value="Genomic_DNA"/>
</dbReference>
<dbReference type="AlphaFoldDB" id="A0A6C0DBY8"/>
<evidence type="ECO:0000313" key="2">
    <source>
        <dbReference type="EMBL" id="QHT13931.1"/>
    </source>
</evidence>
<dbReference type="Pfam" id="PF14279">
    <property type="entry name" value="HNH_5"/>
    <property type="match status" value="1"/>
</dbReference>
<feature type="domain" description="HNH nuclease" evidence="1">
    <location>
        <begin position="392"/>
        <end position="445"/>
    </location>
</feature>
<evidence type="ECO:0000259" key="1">
    <source>
        <dbReference type="SMART" id="SM00507"/>
    </source>
</evidence>
<protein>
    <recommendedName>
        <fullName evidence="1">HNH nuclease domain-containing protein</fullName>
    </recommendedName>
</protein>
<dbReference type="InterPro" id="IPR003615">
    <property type="entry name" value="HNH_nuc"/>
</dbReference>
<dbReference type="PANTHER" id="PTHR39639:SF1">
    <property type="entry name" value="DUF262 DOMAIN-CONTAINING PROTEIN"/>
    <property type="match status" value="1"/>
</dbReference>
<dbReference type="Gene3D" id="1.10.30.50">
    <property type="match status" value="1"/>
</dbReference>
<name>A0A6C0DBY8_9ZZZZ</name>
<sequence>MSSLNLVMKNQPIFKTLSISDVLTIYMTKNVLNLAPYYQRPNRWNQKLMNKFIETIMTGRCANTFYLYKYQLHDTEMFSGFKYECIDGHHRLTVIQHYCESIPVKMPNNKKPILIVWEQKIGSATINVFYKESIHTKEWIARNPSKSYRYLSDLERDHFDNFILSVAEINEQLEYKNRISIFKSFQDGVQMKNSDLYKSYIHIPLINYMKETNLNDTVIRLIQEFCIRNASESYFVHWYIRLYLISKYSNASTTYFSITDTEISNYIEDEHPYLESSEKDLLNLSTNIEKFYEILSKINKKLGPIPFFALFAFVVSKDFIVTEVFIKNMREWIKSQTPEKMKLWVNNRDENAKYHRIDYFNECIENFNDFIDNINDIQTSTRKQFSKEERMDVWLKTNNNDVGSCYVCKDIIDMYNFEACHIISKKNGGNDELDNLVAGCIKCNRRMGTENLETYKNRIYPEK</sequence>
<proteinExistence type="predicted"/>
<organism evidence="2">
    <name type="scientific">viral metagenome</name>
    <dbReference type="NCBI Taxonomy" id="1070528"/>
    <lineage>
        <taxon>unclassified sequences</taxon>
        <taxon>metagenomes</taxon>
        <taxon>organismal metagenomes</taxon>
    </lineage>
</organism>
<accession>A0A6C0DBY8</accession>
<dbReference type="Pfam" id="PF03235">
    <property type="entry name" value="GmrSD_N"/>
    <property type="match status" value="1"/>
</dbReference>
<dbReference type="InterPro" id="IPR029471">
    <property type="entry name" value="HNH_5"/>
</dbReference>
<dbReference type="PANTHER" id="PTHR39639">
    <property type="entry name" value="CHROMOSOME 16, WHOLE GENOME SHOTGUN SEQUENCE"/>
    <property type="match status" value="1"/>
</dbReference>